<organism evidence="2">
    <name type="scientific">Culex pipiens</name>
    <name type="common">House mosquito</name>
    <dbReference type="NCBI Taxonomy" id="7175"/>
    <lineage>
        <taxon>Eukaryota</taxon>
        <taxon>Metazoa</taxon>
        <taxon>Ecdysozoa</taxon>
        <taxon>Arthropoda</taxon>
        <taxon>Hexapoda</taxon>
        <taxon>Insecta</taxon>
        <taxon>Pterygota</taxon>
        <taxon>Neoptera</taxon>
        <taxon>Endopterygota</taxon>
        <taxon>Diptera</taxon>
        <taxon>Nematocera</taxon>
        <taxon>Culicoidea</taxon>
        <taxon>Culicidae</taxon>
        <taxon>Culicinae</taxon>
        <taxon>Culicini</taxon>
        <taxon>Culex</taxon>
        <taxon>Culex</taxon>
    </lineage>
</organism>
<dbReference type="GO" id="GO:0006508">
    <property type="term" value="P:proteolysis"/>
    <property type="evidence" value="ECO:0007669"/>
    <property type="project" value="UniProtKB-KW"/>
</dbReference>
<dbReference type="EMBL" id="HBUE01160717">
    <property type="protein sequence ID" value="CAG6509806.1"/>
    <property type="molecule type" value="Transcribed_RNA"/>
</dbReference>
<feature type="compositionally biased region" description="Basic residues" evidence="1">
    <location>
        <begin position="138"/>
        <end position="147"/>
    </location>
</feature>
<dbReference type="EMBL" id="HBUE01053208">
    <property type="protein sequence ID" value="CAG6465369.1"/>
    <property type="molecule type" value="Transcribed_RNA"/>
</dbReference>
<dbReference type="EMBL" id="HBUE01265906">
    <property type="protein sequence ID" value="CAG6561210.1"/>
    <property type="molecule type" value="Transcribed_RNA"/>
</dbReference>
<accession>A0A8D8IUT3</accession>
<dbReference type="GO" id="GO:0008233">
    <property type="term" value="F:peptidase activity"/>
    <property type="evidence" value="ECO:0007669"/>
    <property type="project" value="UniProtKB-KW"/>
</dbReference>
<dbReference type="AlphaFoldDB" id="A0A8D8IUT3"/>
<feature type="region of interest" description="Disordered" evidence="1">
    <location>
        <begin position="124"/>
        <end position="147"/>
    </location>
</feature>
<sequence length="147" mass="17426">MKQSFGIWHSKCFPKDVKYDDQTIKEICDSIGYHRIAKVYGRKMLHESRLRTVNSTDNPVDRLRKAATKAVVLNKFSKVLINEKQSYFMKPSRPMFKLVNWDEHDEHNCDRLETRTTAKYPIKKHTQDHSTDYINGKQKTRNKITTH</sequence>
<reference evidence="2" key="1">
    <citation type="submission" date="2021-05" db="EMBL/GenBank/DDBJ databases">
        <authorList>
            <person name="Alioto T."/>
            <person name="Alioto T."/>
            <person name="Gomez Garrido J."/>
        </authorList>
    </citation>
    <scope>NUCLEOTIDE SEQUENCE</scope>
</reference>
<proteinExistence type="predicted"/>
<protein>
    <submittedName>
        <fullName evidence="2">Serine protease nudel</fullName>
    </submittedName>
</protein>
<keyword evidence="2" id="KW-0645">Protease</keyword>
<evidence type="ECO:0000313" key="2">
    <source>
        <dbReference type="EMBL" id="CAG6561210.1"/>
    </source>
</evidence>
<name>A0A8D8IUT3_CULPI</name>
<keyword evidence="2" id="KW-0378">Hydrolase</keyword>
<evidence type="ECO:0000256" key="1">
    <source>
        <dbReference type="SAM" id="MobiDB-lite"/>
    </source>
</evidence>